<dbReference type="AlphaFoldDB" id="A0A6P2C264"/>
<comment type="caution">
    <text evidence="7">The sequence shown here is derived from an EMBL/GenBank/DDBJ whole genome shotgun (WGS) entry which is preliminary data.</text>
</comment>
<dbReference type="GO" id="GO:0015833">
    <property type="term" value="P:peptide transport"/>
    <property type="evidence" value="ECO:0007669"/>
    <property type="project" value="TreeGrafter"/>
</dbReference>
<feature type="transmembrane region" description="Helical" evidence="5">
    <location>
        <begin position="34"/>
        <end position="51"/>
    </location>
</feature>
<dbReference type="Pfam" id="PF00496">
    <property type="entry name" value="SBP_bac_5"/>
    <property type="match status" value="1"/>
</dbReference>
<dbReference type="OrthoDB" id="7888869at2"/>
<dbReference type="PANTHER" id="PTHR30290">
    <property type="entry name" value="PERIPLASMIC BINDING COMPONENT OF ABC TRANSPORTER"/>
    <property type="match status" value="1"/>
</dbReference>
<keyword evidence="3" id="KW-0813">Transport</keyword>
<evidence type="ECO:0000256" key="5">
    <source>
        <dbReference type="SAM" id="Phobius"/>
    </source>
</evidence>
<dbReference type="Gene3D" id="3.10.105.10">
    <property type="entry name" value="Dipeptide-binding Protein, Domain 3"/>
    <property type="match status" value="1"/>
</dbReference>
<reference evidence="7 8" key="1">
    <citation type="submission" date="2018-11" db="EMBL/GenBank/DDBJ databases">
        <title>Trebonia kvetii gen.nov., sp.nov., a novel acidophilic actinobacterium, and proposal of the new actinobacterial family Treboniaceae fam. nov.</title>
        <authorList>
            <person name="Rapoport D."/>
            <person name="Sagova-Mareckova M."/>
            <person name="Sedlacek I."/>
            <person name="Provaznik J."/>
            <person name="Kralova S."/>
            <person name="Pavlinic D."/>
            <person name="Benes V."/>
            <person name="Kopecky J."/>
        </authorList>
    </citation>
    <scope>NUCLEOTIDE SEQUENCE [LARGE SCALE GENOMIC DNA]</scope>
    <source>
        <strain evidence="7 8">15Tr583</strain>
    </source>
</reference>
<proteinExistence type="inferred from homology"/>
<accession>A0A6P2C264</accession>
<keyword evidence="5" id="KW-1133">Transmembrane helix</keyword>
<gene>
    <name evidence="7" type="ORF">EAS64_13025</name>
</gene>
<feature type="domain" description="Solute-binding protein family 5" evidence="6">
    <location>
        <begin position="137"/>
        <end position="553"/>
    </location>
</feature>
<dbReference type="Proteomes" id="UP000460272">
    <property type="component" value="Unassembled WGS sequence"/>
</dbReference>
<organism evidence="7 8">
    <name type="scientific">Trebonia kvetii</name>
    <dbReference type="NCBI Taxonomy" id="2480626"/>
    <lineage>
        <taxon>Bacteria</taxon>
        <taxon>Bacillati</taxon>
        <taxon>Actinomycetota</taxon>
        <taxon>Actinomycetes</taxon>
        <taxon>Streptosporangiales</taxon>
        <taxon>Treboniaceae</taxon>
        <taxon>Trebonia</taxon>
    </lineage>
</organism>
<comment type="subcellular location">
    <subcellularLocation>
        <location evidence="1">Cell envelope</location>
    </subcellularLocation>
</comment>
<evidence type="ECO:0000259" key="6">
    <source>
        <dbReference type="Pfam" id="PF00496"/>
    </source>
</evidence>
<evidence type="ECO:0000256" key="2">
    <source>
        <dbReference type="ARBA" id="ARBA00005695"/>
    </source>
</evidence>
<evidence type="ECO:0000256" key="1">
    <source>
        <dbReference type="ARBA" id="ARBA00004196"/>
    </source>
</evidence>
<evidence type="ECO:0000313" key="7">
    <source>
        <dbReference type="EMBL" id="TVZ05464.1"/>
    </source>
</evidence>
<dbReference type="GO" id="GO:0030313">
    <property type="term" value="C:cell envelope"/>
    <property type="evidence" value="ECO:0007669"/>
    <property type="project" value="UniProtKB-SubCell"/>
</dbReference>
<name>A0A6P2C264_9ACTN</name>
<evidence type="ECO:0000256" key="4">
    <source>
        <dbReference type="ARBA" id="ARBA00022729"/>
    </source>
</evidence>
<dbReference type="EMBL" id="RPFW01000002">
    <property type="protein sequence ID" value="TVZ05464.1"/>
    <property type="molecule type" value="Genomic_DNA"/>
</dbReference>
<evidence type="ECO:0000256" key="3">
    <source>
        <dbReference type="ARBA" id="ARBA00022448"/>
    </source>
</evidence>
<keyword evidence="4" id="KW-0732">Signal</keyword>
<dbReference type="GO" id="GO:1904680">
    <property type="term" value="F:peptide transmembrane transporter activity"/>
    <property type="evidence" value="ECO:0007669"/>
    <property type="project" value="TreeGrafter"/>
</dbReference>
<keyword evidence="5" id="KW-0812">Transmembrane</keyword>
<protein>
    <submittedName>
        <fullName evidence="7">ABC transporter substrate-binding protein</fullName>
    </submittedName>
</protein>
<dbReference type="InterPro" id="IPR039424">
    <property type="entry name" value="SBP_5"/>
</dbReference>
<dbReference type="InterPro" id="IPR000914">
    <property type="entry name" value="SBP_5_dom"/>
</dbReference>
<comment type="similarity">
    <text evidence="2">Belongs to the bacterial solute-binding protein 5 family.</text>
</comment>
<evidence type="ECO:0000313" key="8">
    <source>
        <dbReference type="Proteomes" id="UP000460272"/>
    </source>
</evidence>
<keyword evidence="5" id="KW-0472">Membrane</keyword>
<dbReference type="SUPFAM" id="SSF53850">
    <property type="entry name" value="Periplasmic binding protein-like II"/>
    <property type="match status" value="1"/>
</dbReference>
<sequence>MPGSGRAARGLATYSKELRTMGAYPSRRRRRTRGAYLVACGAAAIALTAAACSSGNSGTTGGAATPTGGTPVSGGTATYALPPSTTPNYIFPFTSSAYFSVVNAEDFQYLMYRPLYWFGNGASPTLNTSLSLADAPSYNGNNVTITMKGWKWSNGETVSAQDVVFWIHMLQAVGDTDWGAFVPGGFPTNVTNVKAANATTVTMTMNKAYNSTWFTSNELSQITPMPMAWDVTSASGSPGSGGCTTSVSNCAKVYAFLDSQSKAMSGYTSSKIWSVVDGPWRLNSFNSDGNSTFVPNHTYGGANKPHLAAFQEVPFTTESAEYNVLQASAAGGSQKIDVGYLPTTDAPTKPANATVGTNPVHNFTLDPLYAWGINYFPVNYQSTTGNGPIIKQLYFREALAYLMNQQAIINGPLHGYGLYTVGPVGSHPSTQYLSAKGKQGDPFPYNPTKASQLLSSNGWHVVANGSTTCQTPSKCGPGVKQGQPLTFTLPYATGTDWIAQEMTQLQSNASTVGIKINLEPKPFNQVTSVAAPNCVVAKTSCAWDMGNWGGGWTFVPDYDPTGETLFLSGSGANSGGYSNAQNDALINQTLTSESLTPLYTWQDYLATQLPVIWQPNGAYQLTEITTSLRGVMPQSTTLNINPENWYFVK</sequence>
<dbReference type="Gene3D" id="3.40.190.10">
    <property type="entry name" value="Periplasmic binding protein-like II"/>
    <property type="match status" value="1"/>
</dbReference>
<dbReference type="PANTHER" id="PTHR30290:SF10">
    <property type="entry name" value="PERIPLASMIC OLIGOPEPTIDE-BINDING PROTEIN-RELATED"/>
    <property type="match status" value="1"/>
</dbReference>
<keyword evidence="8" id="KW-1185">Reference proteome</keyword>